<evidence type="ECO:0000313" key="3">
    <source>
        <dbReference type="Proteomes" id="UP000050786"/>
    </source>
</evidence>
<evidence type="ECO:0000313" key="2">
    <source>
        <dbReference type="EMBL" id="CUH42327.1"/>
    </source>
</evidence>
<dbReference type="EMBL" id="CYPS01000020">
    <property type="protein sequence ID" value="CUH42327.1"/>
    <property type="molecule type" value="Genomic_DNA"/>
</dbReference>
<gene>
    <name evidence="2" type="ORF">RUM4293_01215</name>
</gene>
<dbReference type="AlphaFoldDB" id="A0A0P1EL75"/>
<organism evidence="2 3">
    <name type="scientific">Ruegeria atlantica</name>
    <dbReference type="NCBI Taxonomy" id="81569"/>
    <lineage>
        <taxon>Bacteria</taxon>
        <taxon>Pseudomonadati</taxon>
        <taxon>Pseudomonadota</taxon>
        <taxon>Alphaproteobacteria</taxon>
        <taxon>Rhodobacterales</taxon>
        <taxon>Roseobacteraceae</taxon>
        <taxon>Ruegeria</taxon>
    </lineage>
</organism>
<evidence type="ECO:0000256" key="1">
    <source>
        <dbReference type="SAM" id="MobiDB-lite"/>
    </source>
</evidence>
<name>A0A0P1EL75_9RHOB</name>
<feature type="compositionally biased region" description="Polar residues" evidence="1">
    <location>
        <begin position="1"/>
        <end position="12"/>
    </location>
</feature>
<keyword evidence="3" id="KW-1185">Reference proteome</keyword>
<dbReference type="Proteomes" id="UP000050786">
    <property type="component" value="Unassembled WGS sequence"/>
</dbReference>
<accession>A0A0P1EL75</accession>
<protein>
    <submittedName>
        <fullName evidence="2">Uncharacterized protein</fullName>
    </submittedName>
</protein>
<reference evidence="3" key="1">
    <citation type="submission" date="2015-09" db="EMBL/GenBank/DDBJ databases">
        <authorList>
            <person name="Rodrigo-Torres L."/>
            <person name="Arahal D.R."/>
        </authorList>
    </citation>
    <scope>NUCLEOTIDE SEQUENCE [LARGE SCALE GENOMIC DNA]</scope>
    <source>
        <strain evidence="3">CECT 4293</strain>
    </source>
</reference>
<proteinExistence type="predicted"/>
<sequence>MVDMSFSNSLNASHERGPDTGHLSQTDHRETAENYQGELFRLGIYRIAVCRDGAQWLFQRQRPQSQAGGAAWDTLGYCVSKSGLTRLVRAHIGSDLHEMDDLPQQFRRRCRDE</sequence>
<feature type="region of interest" description="Disordered" evidence="1">
    <location>
        <begin position="1"/>
        <end position="30"/>
    </location>
</feature>
<feature type="compositionally biased region" description="Basic and acidic residues" evidence="1">
    <location>
        <begin position="13"/>
        <end position="30"/>
    </location>
</feature>